<dbReference type="EMBL" id="BAEQ01000049">
    <property type="protein sequence ID" value="GAC29674.1"/>
    <property type="molecule type" value="Genomic_DNA"/>
</dbReference>
<dbReference type="Proteomes" id="UP000006251">
    <property type="component" value="Unassembled WGS sequence"/>
</dbReference>
<evidence type="ECO:0000313" key="1">
    <source>
        <dbReference type="EMBL" id="GAC29674.1"/>
    </source>
</evidence>
<accession>K6YA96</accession>
<comment type="caution">
    <text evidence="1">The sequence shown here is derived from an EMBL/GenBank/DDBJ whole genome shotgun (WGS) entry which is preliminary data.</text>
</comment>
<reference evidence="2" key="1">
    <citation type="journal article" date="2014" name="Environ. Microbiol.">
        <title>Comparative genomics of the marine bacterial genus Glaciecola reveals the high degree of genomic diversity and genomic characteristic for cold adaptation.</title>
        <authorList>
            <person name="Qin Q.L."/>
            <person name="Xie B.B."/>
            <person name="Yu Y."/>
            <person name="Shu Y.L."/>
            <person name="Rong J.C."/>
            <person name="Zhang Y.J."/>
            <person name="Zhao D.L."/>
            <person name="Chen X.L."/>
            <person name="Zhang X.Y."/>
            <person name="Chen B."/>
            <person name="Zhou B.C."/>
            <person name="Zhang Y.Z."/>
        </authorList>
    </citation>
    <scope>NUCLEOTIDE SEQUENCE [LARGE SCALE GENOMIC DNA]</scope>
    <source>
        <strain evidence="2">ACAM 615</strain>
    </source>
</reference>
<gene>
    <name evidence="1" type="ORF">GPAL_2823</name>
</gene>
<sequence length="37" mass="4397">MYYVFTGEALNFILVNQLIIGEFDQCFYVNAYRKCLP</sequence>
<keyword evidence="2" id="KW-1185">Reference proteome</keyword>
<proteinExistence type="predicted"/>
<name>K6YA96_9ALTE</name>
<dbReference type="AlphaFoldDB" id="K6YA96"/>
<evidence type="ECO:0000313" key="2">
    <source>
        <dbReference type="Proteomes" id="UP000006251"/>
    </source>
</evidence>
<organism evidence="1 2">
    <name type="scientific">Brumicola pallidula DSM 14239 = ACAM 615</name>
    <dbReference type="NCBI Taxonomy" id="1121922"/>
    <lineage>
        <taxon>Bacteria</taxon>
        <taxon>Pseudomonadati</taxon>
        <taxon>Pseudomonadota</taxon>
        <taxon>Gammaproteobacteria</taxon>
        <taxon>Alteromonadales</taxon>
        <taxon>Alteromonadaceae</taxon>
        <taxon>Brumicola</taxon>
    </lineage>
</organism>
<protein>
    <submittedName>
        <fullName evidence="1">Uncharacterized protein</fullName>
    </submittedName>
</protein>